<proteinExistence type="predicted"/>
<keyword evidence="1" id="KW-0812">Transmembrane</keyword>
<feature type="transmembrane region" description="Helical" evidence="1">
    <location>
        <begin position="47"/>
        <end position="64"/>
    </location>
</feature>
<dbReference type="EMBL" id="AE001438">
    <property type="protein sequence ID" value="AAK76831.1"/>
    <property type="molecule type" value="Genomic_DNA"/>
</dbReference>
<evidence type="ECO:0000256" key="1">
    <source>
        <dbReference type="SAM" id="Phobius"/>
    </source>
</evidence>
<gene>
    <name evidence="3" type="ordered locus">CA_P0085</name>
</gene>
<accession>Q97TL5</accession>
<dbReference type="AlphaFoldDB" id="Q97TL5"/>
<dbReference type="HOGENOM" id="CLU_201792_0_0_9"/>
<name>Q97TL5_CLOAB</name>
<protein>
    <submittedName>
        <fullName evidence="3">Hypothetical secreted protein</fullName>
    </submittedName>
</protein>
<keyword evidence="4" id="KW-1185">Reference proteome</keyword>
<keyword evidence="1" id="KW-0472">Membrane</keyword>
<organism evidence="3 4">
    <name type="scientific">Clostridium acetobutylicum (strain ATCC 824 / DSM 792 / JCM 1419 / IAM 19013 / LMG 5710 / NBRC 13948 / NRRL B-527 / VKM B-1787 / 2291 / W)</name>
    <dbReference type="NCBI Taxonomy" id="272562"/>
    <lineage>
        <taxon>Bacteria</taxon>
        <taxon>Bacillati</taxon>
        <taxon>Bacillota</taxon>
        <taxon>Clostridia</taxon>
        <taxon>Eubacteriales</taxon>
        <taxon>Clostridiaceae</taxon>
        <taxon>Clostridium</taxon>
    </lineage>
</organism>
<dbReference type="PATRIC" id="fig|272562.8.peg.85"/>
<dbReference type="InterPro" id="IPR012867">
    <property type="entry name" value="DUF1648"/>
</dbReference>
<geneLocation type="plasmid" evidence="3 4">
    <name>pSOL1</name>
</geneLocation>
<keyword evidence="1" id="KW-1133">Transmembrane helix</keyword>
<dbReference type="Proteomes" id="UP000000814">
    <property type="component" value="Plasmid pSOL1"/>
</dbReference>
<evidence type="ECO:0000259" key="2">
    <source>
        <dbReference type="Pfam" id="PF07853"/>
    </source>
</evidence>
<keyword evidence="3" id="KW-0614">Plasmid</keyword>
<evidence type="ECO:0000313" key="3">
    <source>
        <dbReference type="EMBL" id="AAK76831.1"/>
    </source>
</evidence>
<dbReference type="OrthoDB" id="9808690at2"/>
<dbReference type="KEGG" id="cac:CA_P0085"/>
<reference evidence="3 4" key="1">
    <citation type="journal article" date="2001" name="J. Bacteriol.">
        <title>Genome sequence and comparative analysis of the solvent-producing bacterium Clostridium acetobutylicum.</title>
        <authorList>
            <person name="Nolling J."/>
            <person name="Breton G."/>
            <person name="Omelchenko M.V."/>
            <person name="Makarova K.S."/>
            <person name="Zeng Q."/>
            <person name="Gibson R."/>
            <person name="Lee H.M."/>
            <person name="Dubois J."/>
            <person name="Qiu D."/>
            <person name="Hitti J."/>
            <person name="Wolf Y.I."/>
            <person name="Tatusov R.L."/>
            <person name="Sabathe F."/>
            <person name="Doucette-Stamm L."/>
            <person name="Soucaille P."/>
            <person name="Daly M.J."/>
            <person name="Bennett G.N."/>
            <person name="Koonin E.V."/>
            <person name="Smith D.R."/>
        </authorList>
    </citation>
    <scope>NUCLEOTIDE SEQUENCE [LARGE SCALE GENOMIC DNA]</scope>
    <source>
        <strain evidence="4">ATCC 824 / DSM 792 / JCM 1419 / LMG 5710 / VKM B-1787</strain>
        <plasmid evidence="4">pSOL1</plasmid>
    </source>
</reference>
<evidence type="ECO:0000313" key="4">
    <source>
        <dbReference type="Proteomes" id="UP000000814"/>
    </source>
</evidence>
<dbReference type="GeneID" id="45000315"/>
<dbReference type="RefSeq" id="WP_010890770.1">
    <property type="nucleotide sequence ID" value="NC_001988.2"/>
</dbReference>
<feature type="transmembrane region" description="Helical" evidence="1">
    <location>
        <begin position="7"/>
        <end position="27"/>
    </location>
</feature>
<feature type="domain" description="DUF1648" evidence="2">
    <location>
        <begin position="11"/>
        <end position="52"/>
    </location>
</feature>
<dbReference type="Pfam" id="PF07853">
    <property type="entry name" value="DUF1648"/>
    <property type="match status" value="1"/>
</dbReference>
<sequence length="67" mass="7807">MKKEKKLMIALCVIPLVVLALIVLVLPDQIPLHFNYKGDANRYGSKYFIFALTPLPYLIYITRIRKK</sequence>